<evidence type="ECO:0000313" key="2">
    <source>
        <dbReference type="Proteomes" id="UP000276133"/>
    </source>
</evidence>
<evidence type="ECO:0000313" key="1">
    <source>
        <dbReference type="EMBL" id="RNA02891.1"/>
    </source>
</evidence>
<dbReference type="Proteomes" id="UP000276133">
    <property type="component" value="Unassembled WGS sequence"/>
</dbReference>
<organism evidence="1 2">
    <name type="scientific">Brachionus plicatilis</name>
    <name type="common">Marine rotifer</name>
    <name type="synonym">Brachionus muelleri</name>
    <dbReference type="NCBI Taxonomy" id="10195"/>
    <lineage>
        <taxon>Eukaryota</taxon>
        <taxon>Metazoa</taxon>
        <taxon>Spiralia</taxon>
        <taxon>Gnathifera</taxon>
        <taxon>Rotifera</taxon>
        <taxon>Eurotatoria</taxon>
        <taxon>Monogononta</taxon>
        <taxon>Pseudotrocha</taxon>
        <taxon>Ploima</taxon>
        <taxon>Brachionidae</taxon>
        <taxon>Brachionus</taxon>
    </lineage>
</organism>
<sequence>MDSWDKCGCGSVCGFMGLRLLEKLKCCDLVYFKVAERPRLGEAFRRSPLLWLCWPADECIMEMGVPLITLGIGLVKLDPLDGDFSILAPFDVFD</sequence>
<reference evidence="1 2" key="1">
    <citation type="journal article" date="2018" name="Sci. Rep.">
        <title>Genomic signatures of local adaptation to the degree of environmental predictability in rotifers.</title>
        <authorList>
            <person name="Franch-Gras L."/>
            <person name="Hahn C."/>
            <person name="Garcia-Roger E.M."/>
            <person name="Carmona M.J."/>
            <person name="Serra M."/>
            <person name="Gomez A."/>
        </authorList>
    </citation>
    <scope>NUCLEOTIDE SEQUENCE [LARGE SCALE GENOMIC DNA]</scope>
    <source>
        <strain evidence="1">HYR1</strain>
    </source>
</reference>
<protein>
    <submittedName>
        <fullName evidence="1">Uncharacterized protein</fullName>
    </submittedName>
</protein>
<gene>
    <name evidence="1" type="ORF">BpHYR1_042866</name>
</gene>
<proteinExistence type="predicted"/>
<keyword evidence="2" id="KW-1185">Reference proteome</keyword>
<dbReference type="EMBL" id="REGN01008723">
    <property type="protein sequence ID" value="RNA02891.1"/>
    <property type="molecule type" value="Genomic_DNA"/>
</dbReference>
<name>A0A3M7PVY3_BRAPC</name>
<dbReference type="AlphaFoldDB" id="A0A3M7PVY3"/>
<accession>A0A3M7PVY3</accession>
<comment type="caution">
    <text evidence="1">The sequence shown here is derived from an EMBL/GenBank/DDBJ whole genome shotgun (WGS) entry which is preliminary data.</text>
</comment>